<evidence type="ECO:0000313" key="3">
    <source>
        <dbReference type="EMBL" id="GGO54296.1"/>
    </source>
</evidence>
<protein>
    <submittedName>
        <fullName evidence="3">Uncharacterized protein</fullName>
    </submittedName>
</protein>
<dbReference type="Proteomes" id="UP000656881">
    <property type="component" value="Unassembled WGS sequence"/>
</dbReference>
<proteinExistence type="predicted"/>
<gene>
    <name evidence="3" type="ORF">GCM10012286_63720</name>
</gene>
<keyword evidence="4" id="KW-1185">Reference proteome</keyword>
<feature type="transmembrane region" description="Helical" evidence="2">
    <location>
        <begin position="49"/>
        <end position="68"/>
    </location>
</feature>
<evidence type="ECO:0000256" key="2">
    <source>
        <dbReference type="SAM" id="Phobius"/>
    </source>
</evidence>
<reference evidence="4" key="1">
    <citation type="journal article" date="2019" name="Int. J. Syst. Evol. Microbiol.">
        <title>The Global Catalogue of Microorganisms (GCM) 10K type strain sequencing project: providing services to taxonomists for standard genome sequencing and annotation.</title>
        <authorList>
            <consortium name="The Broad Institute Genomics Platform"/>
            <consortium name="The Broad Institute Genome Sequencing Center for Infectious Disease"/>
            <person name="Wu L."/>
            <person name="Ma J."/>
        </authorList>
    </citation>
    <scope>NUCLEOTIDE SEQUENCE [LARGE SCALE GENOMIC DNA]</scope>
    <source>
        <strain evidence="4">CGMCC 4.7349</strain>
    </source>
</reference>
<feature type="region of interest" description="Disordered" evidence="1">
    <location>
        <begin position="70"/>
        <end position="102"/>
    </location>
</feature>
<name>A0ABQ2MMA1_9ACTN</name>
<keyword evidence="2" id="KW-0472">Membrane</keyword>
<feature type="transmembrane region" description="Helical" evidence="2">
    <location>
        <begin position="7"/>
        <end position="29"/>
    </location>
</feature>
<keyword evidence="2" id="KW-0812">Transmembrane</keyword>
<sequence length="102" mass="10360">MNRRGYVALEATGLVIAALSAPAVIHGVLRPDTEVLGGVLDWAPGGRAGRLALLGFLALVSLTLGGWAHTRPEQPADQAGVTGETLGRPATPPEPADTSCAP</sequence>
<keyword evidence="2" id="KW-1133">Transmembrane helix</keyword>
<evidence type="ECO:0000313" key="4">
    <source>
        <dbReference type="Proteomes" id="UP000656881"/>
    </source>
</evidence>
<dbReference type="RefSeq" id="WP_189176558.1">
    <property type="nucleotide sequence ID" value="NZ_BMNG01000015.1"/>
</dbReference>
<dbReference type="EMBL" id="BMNG01000015">
    <property type="protein sequence ID" value="GGO54296.1"/>
    <property type="molecule type" value="Genomic_DNA"/>
</dbReference>
<organism evidence="3 4">
    <name type="scientific">Streptomyces lasiicapitis</name>
    <dbReference type="NCBI Taxonomy" id="1923961"/>
    <lineage>
        <taxon>Bacteria</taxon>
        <taxon>Bacillati</taxon>
        <taxon>Actinomycetota</taxon>
        <taxon>Actinomycetes</taxon>
        <taxon>Kitasatosporales</taxon>
        <taxon>Streptomycetaceae</taxon>
        <taxon>Streptomyces</taxon>
    </lineage>
</organism>
<comment type="caution">
    <text evidence="3">The sequence shown here is derived from an EMBL/GenBank/DDBJ whole genome shotgun (WGS) entry which is preliminary data.</text>
</comment>
<evidence type="ECO:0000256" key="1">
    <source>
        <dbReference type="SAM" id="MobiDB-lite"/>
    </source>
</evidence>
<accession>A0ABQ2MMA1</accession>